<sequence length="92" mass="10491">MMAPSNKLWVRASAKPVIPKTTITSPPPPPPNSTTDMTRWNRFTLSTATTFTLTVNKKPQMIISVSTKVTIEEIKRFRKMEKKGHRILPKKK</sequence>
<dbReference type="Proteomes" id="UP000015104">
    <property type="component" value="Unassembled WGS sequence"/>
</dbReference>
<evidence type="ECO:0000256" key="1">
    <source>
        <dbReference type="SAM" id="MobiDB-lite"/>
    </source>
</evidence>
<keyword evidence="3" id="KW-1185">Reference proteome</keyword>
<dbReference type="AlphaFoldDB" id="T1K0C8"/>
<accession>T1K0C8</accession>
<reference evidence="3" key="1">
    <citation type="submission" date="2011-08" db="EMBL/GenBank/DDBJ databases">
        <authorList>
            <person name="Rombauts S."/>
        </authorList>
    </citation>
    <scope>NUCLEOTIDE SEQUENCE</scope>
    <source>
        <strain evidence="3">London</strain>
    </source>
</reference>
<evidence type="ECO:0000313" key="2">
    <source>
        <dbReference type="EnsemblMetazoa" id="tetur03g07300.1"/>
    </source>
</evidence>
<evidence type="ECO:0000313" key="3">
    <source>
        <dbReference type="Proteomes" id="UP000015104"/>
    </source>
</evidence>
<proteinExistence type="predicted"/>
<dbReference type="HOGENOM" id="CLU_2416128_0_0_1"/>
<protein>
    <submittedName>
        <fullName evidence="2">Uncharacterized protein</fullName>
    </submittedName>
</protein>
<feature type="region of interest" description="Disordered" evidence="1">
    <location>
        <begin position="14"/>
        <end position="39"/>
    </location>
</feature>
<name>T1K0C8_TETUR</name>
<dbReference type="EnsemblMetazoa" id="tetur03g07300.1">
    <property type="protein sequence ID" value="tetur03g07300.1"/>
    <property type="gene ID" value="tetur03g07300"/>
</dbReference>
<dbReference type="EMBL" id="CAEY01001139">
    <property type="status" value="NOT_ANNOTATED_CDS"/>
    <property type="molecule type" value="Genomic_DNA"/>
</dbReference>
<organism evidence="2 3">
    <name type="scientific">Tetranychus urticae</name>
    <name type="common">Two-spotted spider mite</name>
    <dbReference type="NCBI Taxonomy" id="32264"/>
    <lineage>
        <taxon>Eukaryota</taxon>
        <taxon>Metazoa</taxon>
        <taxon>Ecdysozoa</taxon>
        <taxon>Arthropoda</taxon>
        <taxon>Chelicerata</taxon>
        <taxon>Arachnida</taxon>
        <taxon>Acari</taxon>
        <taxon>Acariformes</taxon>
        <taxon>Trombidiformes</taxon>
        <taxon>Prostigmata</taxon>
        <taxon>Eleutherengona</taxon>
        <taxon>Raphignathae</taxon>
        <taxon>Tetranychoidea</taxon>
        <taxon>Tetranychidae</taxon>
        <taxon>Tetranychus</taxon>
    </lineage>
</organism>
<feature type="compositionally biased region" description="Low complexity" evidence="1">
    <location>
        <begin position="15"/>
        <end position="24"/>
    </location>
</feature>
<reference evidence="2" key="2">
    <citation type="submission" date="2015-06" db="UniProtKB">
        <authorList>
            <consortium name="EnsemblMetazoa"/>
        </authorList>
    </citation>
    <scope>IDENTIFICATION</scope>
</reference>